<dbReference type="RefSeq" id="WP_315733401.1">
    <property type="nucleotide sequence ID" value="NZ_JAVYII010000005.1"/>
</dbReference>
<dbReference type="GO" id="GO:0016779">
    <property type="term" value="F:nucleotidyltransferase activity"/>
    <property type="evidence" value="ECO:0007669"/>
    <property type="project" value="UniProtKB-KW"/>
</dbReference>
<gene>
    <name evidence="5" type="ORF">RDV89_12600</name>
</gene>
<dbReference type="PANTHER" id="PTHR40392:SF1">
    <property type="entry name" value="2-PHOSPHO-L-LACTATE GUANYLYLTRANSFERASE"/>
    <property type="match status" value="1"/>
</dbReference>
<evidence type="ECO:0000256" key="3">
    <source>
        <dbReference type="ARBA" id="ARBA00022741"/>
    </source>
</evidence>
<evidence type="ECO:0000256" key="4">
    <source>
        <dbReference type="ARBA" id="ARBA00023134"/>
    </source>
</evidence>
<sequence>MSTTTATASVVLPVKPPAVGKSRLAVGTELRGALAAAFALDTATVALDTPGVVGVLVLCDDHRFAAELRALGCVVVPDPLHGDLNGTLRQGAAEAVRRWPDALPVALCADLPGLAVDDLAAAVAAATDLGAPCFVADADGTGTTMYAAPLAEFAPAFGPGSAAAHAARASAIPGDLGTLRHDVDDAAALAAAAARGVGPHTAALLA</sequence>
<dbReference type="Gene3D" id="3.90.550.10">
    <property type="entry name" value="Spore Coat Polysaccharide Biosynthesis Protein SpsA, Chain A"/>
    <property type="match status" value="1"/>
</dbReference>
<accession>A0ABU3PXG5</accession>
<evidence type="ECO:0000256" key="2">
    <source>
        <dbReference type="ARBA" id="ARBA00022695"/>
    </source>
</evidence>
<reference evidence="5 6" key="1">
    <citation type="submission" date="2023-08" db="EMBL/GenBank/DDBJ databases">
        <title>Nocardioides seae sp. nov., a bacterium isolated from a soil.</title>
        <authorList>
            <person name="Wang X."/>
        </authorList>
    </citation>
    <scope>NUCLEOTIDE SEQUENCE [LARGE SCALE GENOMIC DNA]</scope>
    <source>
        <strain evidence="5 6">YZH12</strain>
    </source>
</reference>
<dbReference type="InterPro" id="IPR002835">
    <property type="entry name" value="CofC"/>
</dbReference>
<dbReference type="Proteomes" id="UP001268542">
    <property type="component" value="Unassembled WGS sequence"/>
</dbReference>
<keyword evidence="2 5" id="KW-0548">Nucleotidyltransferase</keyword>
<proteinExistence type="predicted"/>
<dbReference type="InterPro" id="IPR029044">
    <property type="entry name" value="Nucleotide-diphossugar_trans"/>
</dbReference>
<keyword evidence="1" id="KW-0808">Transferase</keyword>
<comment type="caution">
    <text evidence="5">The sequence shown here is derived from an EMBL/GenBank/DDBJ whole genome shotgun (WGS) entry which is preliminary data.</text>
</comment>
<keyword evidence="3" id="KW-0547">Nucleotide-binding</keyword>
<evidence type="ECO:0000313" key="6">
    <source>
        <dbReference type="Proteomes" id="UP001268542"/>
    </source>
</evidence>
<evidence type="ECO:0000313" key="5">
    <source>
        <dbReference type="EMBL" id="MDT9593915.1"/>
    </source>
</evidence>
<organism evidence="5 6">
    <name type="scientific">Nocardioides imazamoxiresistens</name>
    <dbReference type="NCBI Taxonomy" id="3231893"/>
    <lineage>
        <taxon>Bacteria</taxon>
        <taxon>Bacillati</taxon>
        <taxon>Actinomycetota</taxon>
        <taxon>Actinomycetes</taxon>
        <taxon>Propionibacteriales</taxon>
        <taxon>Nocardioidaceae</taxon>
        <taxon>Nocardioides</taxon>
    </lineage>
</organism>
<evidence type="ECO:0000256" key="1">
    <source>
        <dbReference type="ARBA" id="ARBA00022679"/>
    </source>
</evidence>
<dbReference type="SUPFAM" id="SSF53448">
    <property type="entry name" value="Nucleotide-diphospho-sugar transferases"/>
    <property type="match status" value="1"/>
</dbReference>
<dbReference type="PANTHER" id="PTHR40392">
    <property type="entry name" value="2-PHOSPHO-L-LACTATE GUANYLYLTRANSFERASE"/>
    <property type="match status" value="1"/>
</dbReference>
<dbReference type="EMBL" id="JAVYII010000005">
    <property type="protein sequence ID" value="MDT9593915.1"/>
    <property type="molecule type" value="Genomic_DNA"/>
</dbReference>
<keyword evidence="6" id="KW-1185">Reference proteome</keyword>
<name>A0ABU3PXG5_9ACTN</name>
<protein>
    <submittedName>
        <fullName evidence="5">2-phospho-L-lactate guanylyltransferase</fullName>
    </submittedName>
</protein>
<keyword evidence="4" id="KW-0342">GTP-binding</keyword>